<name>E0RT31_WINT6</name>
<dbReference type="Gene3D" id="3.40.50.300">
    <property type="entry name" value="P-loop containing nucleotide triphosphate hydrolases"/>
    <property type="match status" value="2"/>
</dbReference>
<dbReference type="AlphaFoldDB" id="E0RT31"/>
<dbReference type="Proteomes" id="UP000001296">
    <property type="component" value="Chromosome"/>
</dbReference>
<reference evidence="2 3" key="2">
    <citation type="journal article" date="2010" name="J. Bacteriol.">
        <title>Genome sequence of the polysaccharide-degrading, thermophilic anaerobe Spirochaeta thermophila DSM 6192.</title>
        <authorList>
            <person name="Angelov A."/>
            <person name="Liebl S."/>
            <person name="Ballschmiter M."/>
            <person name="Bomeke M."/>
            <person name="Lehmann R."/>
            <person name="Liesegang H."/>
            <person name="Daniel R."/>
            <person name="Liebl W."/>
        </authorList>
    </citation>
    <scope>NUCLEOTIDE SEQUENCE [LARGE SCALE GENOMIC DNA]</scope>
    <source>
        <strain evidence="3">ATCC 49972 / DSM 6192 / RI 19.B1</strain>
    </source>
</reference>
<proteinExistence type="predicted"/>
<dbReference type="SUPFAM" id="SSF52540">
    <property type="entry name" value="P-loop containing nucleoside triphosphate hydrolases"/>
    <property type="match status" value="1"/>
</dbReference>
<dbReference type="InterPro" id="IPR014555">
    <property type="entry name" value="RecF-like"/>
</dbReference>
<dbReference type="InterPro" id="IPR027417">
    <property type="entry name" value="P-loop_NTPase"/>
</dbReference>
<dbReference type="EMBL" id="CP001698">
    <property type="protein sequence ID" value="ADN02168.1"/>
    <property type="molecule type" value="Genomic_DNA"/>
</dbReference>
<dbReference type="KEGG" id="sta:STHERM_c12270"/>
<dbReference type="PANTHER" id="PTHR40396:SF1">
    <property type="entry name" value="ATPASE AAA-TYPE CORE DOMAIN-CONTAINING PROTEIN"/>
    <property type="match status" value="1"/>
</dbReference>
<dbReference type="Pfam" id="PF13304">
    <property type="entry name" value="AAA_21"/>
    <property type="match status" value="1"/>
</dbReference>
<evidence type="ECO:0000313" key="3">
    <source>
        <dbReference type="Proteomes" id="UP000001296"/>
    </source>
</evidence>
<dbReference type="NCBIfam" id="NF047739">
    <property type="entry name" value="antiphage_MADS3"/>
    <property type="match status" value="1"/>
</dbReference>
<dbReference type="PIRSF" id="PIRSF029347">
    <property type="entry name" value="RecF"/>
    <property type="match status" value="1"/>
</dbReference>
<evidence type="ECO:0000259" key="1">
    <source>
        <dbReference type="Pfam" id="PF13304"/>
    </source>
</evidence>
<dbReference type="HOGENOM" id="CLU_035814_1_1_12"/>
<dbReference type="InterPro" id="IPR003959">
    <property type="entry name" value="ATPase_AAA_core"/>
</dbReference>
<gene>
    <name evidence="2" type="ordered locus">STHERM_c12270</name>
</gene>
<evidence type="ECO:0000313" key="2">
    <source>
        <dbReference type="EMBL" id="ADN02168.1"/>
    </source>
</evidence>
<dbReference type="PaxDb" id="665571-STHERM_c12270"/>
<dbReference type="GO" id="GO:0016887">
    <property type="term" value="F:ATP hydrolysis activity"/>
    <property type="evidence" value="ECO:0007669"/>
    <property type="project" value="InterPro"/>
</dbReference>
<dbReference type="PANTHER" id="PTHR40396">
    <property type="entry name" value="ATPASE-LIKE PROTEIN"/>
    <property type="match status" value="1"/>
</dbReference>
<feature type="domain" description="ATPase AAA-type core" evidence="1">
    <location>
        <begin position="5"/>
        <end position="357"/>
    </location>
</feature>
<protein>
    <recommendedName>
        <fullName evidence="1">ATPase AAA-type core domain-containing protein</fullName>
    </recommendedName>
</protein>
<accession>E0RT31</accession>
<dbReference type="GO" id="GO:0005524">
    <property type="term" value="F:ATP binding"/>
    <property type="evidence" value="ECO:0007669"/>
    <property type="project" value="InterPro"/>
</dbReference>
<dbReference type="eggNOG" id="COG4637">
    <property type="taxonomic scope" value="Bacteria"/>
</dbReference>
<sequence>MLFPFNVLIGPNASGKSSLLDVLQFLKESLEEGVDKAVARRTSSFKDLVWKQGEKKEVFEIGLEAELPQELHGNGYTKLRYEVAVGLSEEREVVVHSENLWLLSKGTGRRSSFQKETEKDAALFIPELFELPDTSLLHDGHTPDGYRLVIRKKHWNSNNYFKSESTKWNIAFRLSPKRLSLSGIPEDRERFPIALWFRDMLREGIHILRLNSLAMRKPSPVDAPLTFQPDGSNLPVMVEKLQREHKERYEWWVEHVKTTLQDLEGIEVRERYEDRSRYIVIKYSNDSSIPAWMLSDGTLRMLALTLLAYLPPKERIVLVEEPENGIHPKAIQTVYQALSSVHKGQILVATHSPLFMALAEPKDLLIFSRTASGSTVIVRGDEHPALKDWRKHHSLDVLFASGVLG</sequence>
<organism evidence="2 3">
    <name type="scientific">Winmispira thermophila (strain ATCC 49972 / DSM 6192 / RI 19.B1)</name>
    <name type="common">Spirochaeta thermophila</name>
    <dbReference type="NCBI Taxonomy" id="665571"/>
    <lineage>
        <taxon>Bacteria</taxon>
        <taxon>Pseudomonadati</taxon>
        <taxon>Spirochaetota</taxon>
        <taxon>Spirochaetia</taxon>
        <taxon>Winmispirales</taxon>
        <taxon>Winmispiraceae</taxon>
        <taxon>Winmispira</taxon>
    </lineage>
</organism>
<reference key="1">
    <citation type="submission" date="2009-08" db="EMBL/GenBank/DDBJ databases">
        <title>The genome sequence of Spirochaeta thermophila DSM6192.</title>
        <authorList>
            <person name="Angelov A."/>
            <person name="Mientus M."/>
            <person name="Wittenberg S."/>
            <person name="Lehmann R."/>
            <person name="Liesegang H."/>
            <person name="Daniel R."/>
            <person name="Liebl W."/>
        </authorList>
    </citation>
    <scope>NUCLEOTIDE SEQUENCE</scope>
    <source>
        <strain>DSM 6192</strain>
    </source>
</reference>